<accession>D8R494</accession>
<dbReference type="KEGG" id="smo:SELMODRAFT_407206"/>
<dbReference type="eggNOG" id="KOG2234">
    <property type="taxonomic scope" value="Eukaryota"/>
</dbReference>
<dbReference type="EMBL" id="GL377571">
    <property type="protein sequence ID" value="EFJ33424.1"/>
    <property type="molecule type" value="Genomic_DNA"/>
</dbReference>
<organism evidence="4">
    <name type="scientific">Selaginella moellendorffii</name>
    <name type="common">Spikemoss</name>
    <dbReference type="NCBI Taxonomy" id="88036"/>
    <lineage>
        <taxon>Eukaryota</taxon>
        <taxon>Viridiplantae</taxon>
        <taxon>Streptophyta</taxon>
        <taxon>Embryophyta</taxon>
        <taxon>Tracheophyta</taxon>
        <taxon>Lycopodiopsida</taxon>
        <taxon>Selaginellales</taxon>
        <taxon>Selaginellaceae</taxon>
        <taxon>Selaginella</taxon>
    </lineage>
</organism>
<feature type="signal peptide" evidence="2">
    <location>
        <begin position="1"/>
        <end position="22"/>
    </location>
</feature>
<protein>
    <submittedName>
        <fullName evidence="3">Uncharacterized protein</fullName>
    </submittedName>
</protein>
<evidence type="ECO:0000313" key="3">
    <source>
        <dbReference type="EMBL" id="EFJ33424.1"/>
    </source>
</evidence>
<evidence type="ECO:0000256" key="1">
    <source>
        <dbReference type="SAM" id="MobiDB-lite"/>
    </source>
</evidence>
<name>D8R494_SELML</name>
<dbReference type="Proteomes" id="UP000001514">
    <property type="component" value="Unassembled WGS sequence"/>
</dbReference>
<dbReference type="AlphaFoldDB" id="D8R494"/>
<gene>
    <name evidence="3" type="ORF">SELMODRAFT_407206</name>
</gene>
<keyword evidence="4" id="KW-1185">Reference proteome</keyword>
<reference evidence="3 4" key="1">
    <citation type="journal article" date="2011" name="Science">
        <title>The Selaginella genome identifies genetic changes associated with the evolution of vascular plants.</title>
        <authorList>
            <person name="Banks J.A."/>
            <person name="Nishiyama T."/>
            <person name="Hasebe M."/>
            <person name="Bowman J.L."/>
            <person name="Gribskov M."/>
            <person name="dePamphilis C."/>
            <person name="Albert V.A."/>
            <person name="Aono N."/>
            <person name="Aoyama T."/>
            <person name="Ambrose B.A."/>
            <person name="Ashton N.W."/>
            <person name="Axtell M.J."/>
            <person name="Barker E."/>
            <person name="Barker M.S."/>
            <person name="Bennetzen J.L."/>
            <person name="Bonawitz N.D."/>
            <person name="Chapple C."/>
            <person name="Cheng C."/>
            <person name="Correa L.G."/>
            <person name="Dacre M."/>
            <person name="DeBarry J."/>
            <person name="Dreyer I."/>
            <person name="Elias M."/>
            <person name="Engstrom E.M."/>
            <person name="Estelle M."/>
            <person name="Feng L."/>
            <person name="Finet C."/>
            <person name="Floyd S.K."/>
            <person name="Frommer W.B."/>
            <person name="Fujita T."/>
            <person name="Gramzow L."/>
            <person name="Gutensohn M."/>
            <person name="Harholt J."/>
            <person name="Hattori M."/>
            <person name="Heyl A."/>
            <person name="Hirai T."/>
            <person name="Hiwatashi Y."/>
            <person name="Ishikawa M."/>
            <person name="Iwata M."/>
            <person name="Karol K.G."/>
            <person name="Koehler B."/>
            <person name="Kolukisaoglu U."/>
            <person name="Kubo M."/>
            <person name="Kurata T."/>
            <person name="Lalonde S."/>
            <person name="Li K."/>
            <person name="Li Y."/>
            <person name="Litt A."/>
            <person name="Lyons E."/>
            <person name="Manning G."/>
            <person name="Maruyama T."/>
            <person name="Michael T.P."/>
            <person name="Mikami K."/>
            <person name="Miyazaki S."/>
            <person name="Morinaga S."/>
            <person name="Murata T."/>
            <person name="Mueller-Roeber B."/>
            <person name="Nelson D.R."/>
            <person name="Obara M."/>
            <person name="Oguri Y."/>
            <person name="Olmstead R.G."/>
            <person name="Onodera N."/>
            <person name="Petersen B.L."/>
            <person name="Pils B."/>
            <person name="Prigge M."/>
            <person name="Rensing S.A."/>
            <person name="Riano-Pachon D.M."/>
            <person name="Roberts A.W."/>
            <person name="Sato Y."/>
            <person name="Scheller H.V."/>
            <person name="Schulz B."/>
            <person name="Schulz C."/>
            <person name="Shakirov E.V."/>
            <person name="Shibagaki N."/>
            <person name="Shinohara N."/>
            <person name="Shippen D.E."/>
            <person name="Soerensen I."/>
            <person name="Sotooka R."/>
            <person name="Sugimoto N."/>
            <person name="Sugita M."/>
            <person name="Sumikawa N."/>
            <person name="Tanurdzic M."/>
            <person name="Theissen G."/>
            <person name="Ulvskov P."/>
            <person name="Wakazuki S."/>
            <person name="Weng J.K."/>
            <person name="Willats W.W."/>
            <person name="Wipf D."/>
            <person name="Wolf P.G."/>
            <person name="Yang L."/>
            <person name="Zimmer A.D."/>
            <person name="Zhu Q."/>
            <person name="Mitros T."/>
            <person name="Hellsten U."/>
            <person name="Loque D."/>
            <person name="Otillar R."/>
            <person name="Salamov A."/>
            <person name="Schmutz J."/>
            <person name="Shapiro H."/>
            <person name="Lindquist E."/>
            <person name="Lucas S."/>
            <person name="Rokhsar D."/>
            <person name="Grigoriev I.V."/>
        </authorList>
    </citation>
    <scope>NUCLEOTIDE SEQUENCE [LARGE SCALE GENOMIC DNA]</scope>
</reference>
<sequence length="299" mass="32432">MGLGALCLLLVALATKAVMALAARGKRKLVVRRDRSLGGREVVVAAHNKIQSRPLIPLHDSPSNLERRQQQQRRPRKEEVPAWWRPASSPSAGDSFAQAEANALVRAVVNKRLGGVDFDEEDAVQLRQICRHSGARVDFGTENTRDSFFRAAVGFVLSACSRLISSGDSEVEYGGESMVSFVCGLAANIGLEPAKAASIVNAAVAARTRAGFLQAWANVAQEKMSDAMSDIRQLVCMHRVFPPEPNSPHMEMVGRGLEAHLTPQERLELLQIYSKLSAQGARVAEEALSLPSSWISLGD</sequence>
<proteinExistence type="predicted"/>
<dbReference type="OrthoDB" id="1898167at2759"/>
<evidence type="ECO:0000256" key="2">
    <source>
        <dbReference type="SAM" id="SignalP"/>
    </source>
</evidence>
<keyword evidence="2" id="KW-0732">Signal</keyword>
<feature type="region of interest" description="Disordered" evidence="1">
    <location>
        <begin position="54"/>
        <end position="94"/>
    </location>
</feature>
<dbReference type="InParanoid" id="D8R494"/>
<dbReference type="PANTHER" id="PTHR35830">
    <property type="entry name" value="OS05G0299200 PROTEIN"/>
    <property type="match status" value="1"/>
</dbReference>
<evidence type="ECO:0000313" key="4">
    <source>
        <dbReference type="Proteomes" id="UP000001514"/>
    </source>
</evidence>
<dbReference type="PANTHER" id="PTHR35830:SF1">
    <property type="entry name" value="OS05G0299200 PROTEIN"/>
    <property type="match status" value="1"/>
</dbReference>
<feature type="chain" id="PRO_5003121505" evidence="2">
    <location>
        <begin position="23"/>
        <end position="299"/>
    </location>
</feature>
<dbReference type="HOGENOM" id="CLU_048510_0_0_1"/>
<dbReference type="Gramene" id="EFJ33424">
    <property type="protein sequence ID" value="EFJ33424"/>
    <property type="gene ID" value="SELMODRAFT_407206"/>
</dbReference>